<reference evidence="1" key="1">
    <citation type="journal article" date="2017" name="Appl. Environ. Microbiol.">
        <title>Molecular characterization of an Endozoicomonas-like organism causing infection in king scallop Pecten maximus L.</title>
        <authorList>
            <person name="Cano I."/>
            <person name="van Aerle R."/>
            <person name="Ross S."/>
            <person name="Verner-Jeffreys D.W."/>
            <person name="Paley R.K."/>
            <person name="Rimmer G."/>
            <person name="Ryder D."/>
            <person name="Hooper P."/>
            <person name="Stone D."/>
            <person name="Feist S.W."/>
        </authorList>
    </citation>
    <scope>NUCLEOTIDE SEQUENCE</scope>
</reference>
<accession>A0A2H9T8R8</accession>
<gene>
    <name evidence="1" type="ORF">CI610_01413</name>
</gene>
<name>A0A2H9T8R8_9ZZZZ</name>
<dbReference type="EMBL" id="NSIT01000058">
    <property type="protein sequence ID" value="PJE79604.1"/>
    <property type="molecule type" value="Genomic_DNA"/>
</dbReference>
<evidence type="ECO:0000313" key="1">
    <source>
        <dbReference type="EMBL" id="PJE79604.1"/>
    </source>
</evidence>
<protein>
    <submittedName>
        <fullName evidence="1">Uncharacterized protein</fullName>
    </submittedName>
</protein>
<sequence>MALLPSHSKNVTEKHYFQDKIRCIPVVKALNYTNTAVDLIRFFEVISALLPDLSRLYDRDSVQYLMADELENWYRKNTRDWLRAIVCCCYLIKNKQNFLCIRKIMAEISVLPDAPDYCLWLSGSHVPNTFIKKSSKDHGVGNQEEERKKRFMAIAPFDMQPFKQ</sequence>
<comment type="caution">
    <text evidence="1">The sequence shown here is derived from an EMBL/GenBank/DDBJ whole genome shotgun (WGS) entry which is preliminary data.</text>
</comment>
<proteinExistence type="predicted"/>
<dbReference type="AlphaFoldDB" id="A0A2H9T8R8"/>
<organism evidence="1">
    <name type="scientific">invertebrate metagenome</name>
    <dbReference type="NCBI Taxonomy" id="1711999"/>
    <lineage>
        <taxon>unclassified sequences</taxon>
        <taxon>metagenomes</taxon>
        <taxon>organismal metagenomes</taxon>
    </lineage>
</organism>